<dbReference type="PANTHER" id="PTHR13847">
    <property type="entry name" value="SARCOSINE DEHYDROGENASE-RELATED"/>
    <property type="match status" value="1"/>
</dbReference>
<dbReference type="Pfam" id="PF01266">
    <property type="entry name" value="DAO"/>
    <property type="match status" value="1"/>
</dbReference>
<evidence type="ECO:0000259" key="3">
    <source>
        <dbReference type="Pfam" id="PF01266"/>
    </source>
</evidence>
<dbReference type="AlphaFoldDB" id="A0A2T0WCB9"/>
<name>A0A2T0WCB9_9RHOB</name>
<keyword evidence="1" id="KW-0560">Oxidoreductase</keyword>
<dbReference type="Gene3D" id="3.30.9.10">
    <property type="entry name" value="D-Amino Acid Oxidase, subunit A, domain 2"/>
    <property type="match status" value="1"/>
</dbReference>
<dbReference type="RefSeq" id="WP_106268508.1">
    <property type="nucleotide sequence ID" value="NZ_PVTQ01000026.1"/>
</dbReference>
<dbReference type="Gene3D" id="3.50.50.60">
    <property type="entry name" value="FAD/NAD(P)-binding domain"/>
    <property type="match status" value="1"/>
</dbReference>
<reference evidence="4 5" key="1">
    <citation type="submission" date="2018-03" db="EMBL/GenBank/DDBJ databases">
        <title>Genomic Encyclopedia of Archaeal and Bacterial Type Strains, Phase II (KMG-II): from individual species to whole genera.</title>
        <authorList>
            <person name="Goeker M."/>
        </authorList>
    </citation>
    <scope>NUCLEOTIDE SEQUENCE [LARGE SCALE GENOMIC DNA]</scope>
    <source>
        <strain evidence="4 5">DSM 100212</strain>
    </source>
</reference>
<protein>
    <submittedName>
        <fullName evidence="4">Glycine/D-amino acid oxidase-like deaminating enzyme</fullName>
    </submittedName>
</protein>
<accession>A0A2T0WCB9</accession>
<dbReference type="SUPFAM" id="SSF51905">
    <property type="entry name" value="FAD/NAD(P)-binding domain"/>
    <property type="match status" value="1"/>
</dbReference>
<dbReference type="GO" id="GO:0016491">
    <property type="term" value="F:oxidoreductase activity"/>
    <property type="evidence" value="ECO:0007669"/>
    <property type="project" value="UniProtKB-KW"/>
</dbReference>
<keyword evidence="5" id="KW-1185">Reference proteome</keyword>
<evidence type="ECO:0000256" key="1">
    <source>
        <dbReference type="ARBA" id="ARBA00023002"/>
    </source>
</evidence>
<evidence type="ECO:0000256" key="2">
    <source>
        <dbReference type="SAM" id="Phobius"/>
    </source>
</evidence>
<dbReference type="PANTHER" id="PTHR13847:SF287">
    <property type="entry name" value="FAD-DEPENDENT OXIDOREDUCTASE DOMAIN-CONTAINING PROTEIN 1"/>
    <property type="match status" value="1"/>
</dbReference>
<keyword evidence="2" id="KW-0472">Membrane</keyword>
<dbReference type="InterPro" id="IPR006076">
    <property type="entry name" value="FAD-dep_OxRdtase"/>
</dbReference>
<proteinExistence type="predicted"/>
<sequence>MLGRARKQSSSYDFAIIGAGIAGVSAAAALAPFGRVVVLEAEEHMAYHASGRSAAMYLAGYGNQIIQSMTSASGDHLHFANGGVLRKRGLLLLGQAGEEERFARAAAQGGLARVSVEDATVYFPILDPAKVTMAAFRPDAYDIDTHQLMQNYTNIARADKAEFRLSTRVLGLTRTSEGWQIDLPQGQLKATIIVNAAGAWADQIAELAGLAPVGLIPCRRSVVRIPAPGGAFTRHWPFVDTPDERWYAKPDAGHLLVSPGDEDPSAPTDAYPDEMVLAEGLARYEDMVTEPVTRVLNNWAGLRTFARDRSPVIGFDPQDGGFFWLAGQGGYGFQTAPAASDLVADLIIGRNSSLPSQVVRALSPDRLKD</sequence>
<dbReference type="OrthoDB" id="7421214at2"/>
<dbReference type="GO" id="GO:0005737">
    <property type="term" value="C:cytoplasm"/>
    <property type="evidence" value="ECO:0007669"/>
    <property type="project" value="TreeGrafter"/>
</dbReference>
<dbReference type="EMBL" id="PVTQ01000026">
    <property type="protein sequence ID" value="PRY84296.1"/>
    <property type="molecule type" value="Genomic_DNA"/>
</dbReference>
<comment type="caution">
    <text evidence="4">The sequence shown here is derived from an EMBL/GenBank/DDBJ whole genome shotgun (WGS) entry which is preliminary data.</text>
</comment>
<keyword evidence="2" id="KW-0812">Transmembrane</keyword>
<keyword evidence="2" id="KW-1133">Transmembrane helix</keyword>
<feature type="domain" description="FAD dependent oxidoreductase" evidence="3">
    <location>
        <begin position="13"/>
        <end position="346"/>
    </location>
</feature>
<dbReference type="Proteomes" id="UP000238392">
    <property type="component" value="Unassembled WGS sequence"/>
</dbReference>
<feature type="transmembrane region" description="Helical" evidence="2">
    <location>
        <begin position="12"/>
        <end position="33"/>
    </location>
</feature>
<evidence type="ECO:0000313" key="4">
    <source>
        <dbReference type="EMBL" id="PRY84296.1"/>
    </source>
</evidence>
<evidence type="ECO:0000313" key="5">
    <source>
        <dbReference type="Proteomes" id="UP000238392"/>
    </source>
</evidence>
<organism evidence="4 5">
    <name type="scientific">Donghicola tyrosinivorans</name>
    <dbReference type="NCBI Taxonomy" id="1652492"/>
    <lineage>
        <taxon>Bacteria</taxon>
        <taxon>Pseudomonadati</taxon>
        <taxon>Pseudomonadota</taxon>
        <taxon>Alphaproteobacteria</taxon>
        <taxon>Rhodobacterales</taxon>
        <taxon>Roseobacteraceae</taxon>
        <taxon>Donghicola</taxon>
    </lineage>
</organism>
<dbReference type="InterPro" id="IPR036188">
    <property type="entry name" value="FAD/NAD-bd_sf"/>
</dbReference>
<gene>
    <name evidence="4" type="ORF">CLV74_12618</name>
</gene>